<dbReference type="PANTHER" id="PTHR10804:SF11">
    <property type="entry name" value="PROLIFERATION-ASSOCIATED PROTEIN 2G4"/>
    <property type="match status" value="1"/>
</dbReference>
<dbReference type="InterPro" id="IPR000994">
    <property type="entry name" value="Pept_M24"/>
</dbReference>
<feature type="region of interest" description="Disordered" evidence="2">
    <location>
        <begin position="1"/>
        <end position="27"/>
    </location>
</feature>
<dbReference type="NCBIfam" id="TIGR00495">
    <property type="entry name" value="crvDNA_42K"/>
    <property type="match status" value="1"/>
</dbReference>
<accession>A0A915BI63</accession>
<feature type="domain" description="Peptidase M24" evidence="3">
    <location>
        <begin position="39"/>
        <end position="218"/>
    </location>
</feature>
<dbReference type="Gene3D" id="3.90.230.10">
    <property type="entry name" value="Creatinase/methionine aminopeptidase superfamily"/>
    <property type="match status" value="1"/>
</dbReference>
<evidence type="ECO:0000256" key="2">
    <source>
        <dbReference type="SAM" id="MobiDB-lite"/>
    </source>
</evidence>
<sequence length="411" mass="45503">MAERSKQQHISENSETNTEEEHDNEESLANDLVVTKYAMAADIVNAVLKEVLAAIKDGVEVGTLCDIGDKLILDRTSKVFKKEKDVLKGIAMPTCVSVDNCICHFSPLRSDPPVILRNGQMVKVDLGAHIDGFIATAAHTVVVGASPAEKVAGAKANVILAAYNTMEVVMRMLRPGLYKNMEITDMIDKIAAIYKVKPIENMLSHELKKNKIDGEKQIIQNPGEKQRSDMTKCSFEKHEAYAIDILMSTGEGKTRDLDTRTTVYKKADDLVYSLKMKASRTFFSAAVNKYGSMPFSLRSFEDERGAKMGVIECERHALMRPYQVLYERDGELVAQFKATVLIMPNGLLKITGLPLDTSCIECDVKIDDPTVTSLLNSSLKPKKSKKKADSDKKSECADKKVDQKEEIESAA</sequence>
<dbReference type="AlphaFoldDB" id="A0A915BI63"/>
<dbReference type="SUPFAM" id="SSF46785">
    <property type="entry name" value="Winged helix' DNA-binding domain"/>
    <property type="match status" value="1"/>
</dbReference>
<feature type="compositionally biased region" description="Basic and acidic residues" evidence="2">
    <location>
        <begin position="387"/>
        <end position="411"/>
    </location>
</feature>
<evidence type="ECO:0000313" key="6">
    <source>
        <dbReference type="WBParaSite" id="PgR041_g083_t02"/>
    </source>
</evidence>
<dbReference type="InterPro" id="IPR036388">
    <property type="entry name" value="WH-like_DNA-bd_sf"/>
</dbReference>
<evidence type="ECO:0000313" key="5">
    <source>
        <dbReference type="WBParaSite" id="PgR041_g083_t01"/>
    </source>
</evidence>
<dbReference type="FunFam" id="1.10.10.10:FF:000029">
    <property type="entry name" value="Proliferation-associated 2G4, a"/>
    <property type="match status" value="1"/>
</dbReference>
<dbReference type="InterPro" id="IPR047113">
    <property type="entry name" value="PA2G4/ARX1"/>
</dbReference>
<dbReference type="CDD" id="cd01089">
    <property type="entry name" value="PA2G4-like"/>
    <property type="match status" value="1"/>
</dbReference>
<dbReference type="Gene3D" id="1.10.10.10">
    <property type="entry name" value="Winged helix-like DNA-binding domain superfamily/Winged helix DNA-binding domain"/>
    <property type="match status" value="1"/>
</dbReference>
<feature type="region of interest" description="Disordered" evidence="2">
    <location>
        <begin position="377"/>
        <end position="411"/>
    </location>
</feature>
<evidence type="ECO:0000256" key="1">
    <source>
        <dbReference type="ARBA" id="ARBA00007319"/>
    </source>
</evidence>
<dbReference type="SUPFAM" id="SSF55920">
    <property type="entry name" value="Creatinase/aminopeptidase"/>
    <property type="match status" value="1"/>
</dbReference>
<evidence type="ECO:0000313" key="4">
    <source>
        <dbReference type="Proteomes" id="UP000887569"/>
    </source>
</evidence>
<keyword evidence="4" id="KW-1185">Reference proteome</keyword>
<dbReference type="WBParaSite" id="PgR041_g083_t02">
    <property type="protein sequence ID" value="PgR041_g083_t02"/>
    <property type="gene ID" value="PgR041_g083"/>
</dbReference>
<dbReference type="FunFam" id="3.90.230.10:FF:000013">
    <property type="entry name" value="DNA-binding protein, 42 kDa"/>
    <property type="match status" value="1"/>
</dbReference>
<dbReference type="InterPro" id="IPR004545">
    <property type="entry name" value="PA2G4"/>
</dbReference>
<proteinExistence type="inferred from homology"/>
<dbReference type="PANTHER" id="PTHR10804">
    <property type="entry name" value="PROTEASE FAMILY M24 METHIONYL AMINOPEPTIDASE, AMINOPEPTIDASE P"/>
    <property type="match status" value="1"/>
</dbReference>
<dbReference type="Pfam" id="PF00557">
    <property type="entry name" value="Peptidase_M24"/>
    <property type="match status" value="1"/>
</dbReference>
<organism evidence="4 5">
    <name type="scientific">Parascaris univalens</name>
    <name type="common">Nematode worm</name>
    <dbReference type="NCBI Taxonomy" id="6257"/>
    <lineage>
        <taxon>Eukaryota</taxon>
        <taxon>Metazoa</taxon>
        <taxon>Ecdysozoa</taxon>
        <taxon>Nematoda</taxon>
        <taxon>Chromadorea</taxon>
        <taxon>Rhabditida</taxon>
        <taxon>Spirurina</taxon>
        <taxon>Ascaridomorpha</taxon>
        <taxon>Ascaridoidea</taxon>
        <taxon>Ascarididae</taxon>
        <taxon>Parascaris</taxon>
    </lineage>
</organism>
<name>A0A915BI63_PARUN</name>
<feature type="compositionally biased region" description="Acidic residues" evidence="2">
    <location>
        <begin position="17"/>
        <end position="27"/>
    </location>
</feature>
<dbReference type="InterPro" id="IPR036005">
    <property type="entry name" value="Creatinase/aminopeptidase-like"/>
</dbReference>
<dbReference type="InterPro" id="IPR036390">
    <property type="entry name" value="WH_DNA-bd_sf"/>
</dbReference>
<dbReference type="Proteomes" id="UP000887569">
    <property type="component" value="Unplaced"/>
</dbReference>
<dbReference type="WBParaSite" id="PgR041_g083_t01">
    <property type="protein sequence ID" value="PgR041_g083_t01"/>
    <property type="gene ID" value="PgR041_g083"/>
</dbReference>
<protein>
    <submittedName>
        <fullName evidence="5 6">Peptidase M24 domain-containing protein</fullName>
    </submittedName>
</protein>
<evidence type="ECO:0000259" key="3">
    <source>
        <dbReference type="Pfam" id="PF00557"/>
    </source>
</evidence>
<comment type="similarity">
    <text evidence="1">Belongs to the peptidase M24 family.</text>
</comment>
<reference evidence="5 6" key="1">
    <citation type="submission" date="2022-11" db="UniProtKB">
        <authorList>
            <consortium name="WormBaseParasite"/>
        </authorList>
    </citation>
    <scope>IDENTIFICATION</scope>
</reference>